<protein>
    <recommendedName>
        <fullName evidence="3">NAD synthetase</fullName>
    </recommendedName>
</protein>
<evidence type="ECO:0008006" key="3">
    <source>
        <dbReference type="Google" id="ProtNLM"/>
    </source>
</evidence>
<dbReference type="HOGENOM" id="CLU_072578_0_0_6"/>
<dbReference type="EMBL" id="CP006718">
    <property type="protein sequence ID" value="AGV18440.1"/>
    <property type="molecule type" value="Genomic_DNA"/>
</dbReference>
<reference evidence="1 2" key="1">
    <citation type="journal article" date="2015" name="Genome Announc.">
        <title>Complete genome sequence of Vibrio alginolyticus ATCC 17749.</title>
        <authorList>
            <person name="Liu X.F."/>
            <person name="Cao Y."/>
            <person name="Zhang H.L."/>
            <person name="Chen Y.J."/>
            <person name="Hu C.J."/>
        </authorList>
    </citation>
    <scope>NUCLEOTIDE SEQUENCE [LARGE SCALE GENOMIC DNA]</scope>
    <source>
        <strain evidence="2">ATCC 17749 / DSM 2171 / NBRC 15630 / NCIMB 1903 / NCTC 12160 / XII-53</strain>
    </source>
</reference>
<name>A0A2I3CF32_VIBAX</name>
<dbReference type="KEGG" id="vag:N646_2628"/>
<organism evidence="1 2">
    <name type="scientific">Vibrio alginolyticus (strain ATCC 17749 / DSM 2171 / NBRC 15630 / NCIMB 1903 / NCTC 12160 / XII-53)</name>
    <dbReference type="NCBI Taxonomy" id="1219076"/>
    <lineage>
        <taxon>Bacteria</taxon>
        <taxon>Pseudomonadati</taxon>
        <taxon>Pseudomonadota</taxon>
        <taxon>Gammaproteobacteria</taxon>
        <taxon>Vibrionales</taxon>
        <taxon>Vibrionaceae</taxon>
        <taxon>Vibrio</taxon>
    </lineage>
</organism>
<sequence>MEALLTRPSIKEQQLRLKIEQIVNVNQLFSVIDAKPETSGAGVIYIDNKFTVVRLRDFKSTCHINPTFIILREPIKLQSSQEFAKKIKQEESKSRFNQELLSASISCIGAAIGWIGVVGSGLTIPVSGPVGVTMSYISHAATVAATAQCAIGVARTRMVSKSPDKLSDIDSNEWYQNTTKALDYISLAGAGASGYQTIKMVQSLKQTTKKGVPEILKGLNRQERTRLTKEIIRKNLPSISNKARKQLMLSGEIPKRYSQATISASISHQLLDAIGGSISIVGSGYSGELRNLAIGIYEELKVEY</sequence>
<evidence type="ECO:0000313" key="1">
    <source>
        <dbReference type="EMBL" id="AGV18440.1"/>
    </source>
</evidence>
<proteinExistence type="predicted"/>
<evidence type="ECO:0000313" key="2">
    <source>
        <dbReference type="Proteomes" id="UP000016714"/>
    </source>
</evidence>
<dbReference type="RefSeq" id="WP_017821481.1">
    <property type="nucleotide sequence ID" value="NC_022349.1"/>
</dbReference>
<dbReference type="Proteomes" id="UP000016714">
    <property type="component" value="Chromosome 1"/>
</dbReference>
<dbReference type="AlphaFoldDB" id="A0A2I3CF32"/>
<accession>A0A2I3CF32</accession>
<gene>
    <name evidence="1" type="ORF">N646_2628</name>
</gene>